<dbReference type="EMBL" id="JADBGF010000001">
    <property type="protein sequence ID" value="MBE1599528.1"/>
    <property type="molecule type" value="Genomic_DNA"/>
</dbReference>
<dbReference type="GeneID" id="86830212"/>
<organism evidence="2 3">
    <name type="scientific">Streptomyces stelliscabiei</name>
    <dbReference type="NCBI Taxonomy" id="146820"/>
    <lineage>
        <taxon>Bacteria</taxon>
        <taxon>Bacillati</taxon>
        <taxon>Actinomycetota</taxon>
        <taxon>Actinomycetes</taxon>
        <taxon>Kitasatosporales</taxon>
        <taxon>Streptomycetaceae</taxon>
        <taxon>Streptomyces</taxon>
    </lineage>
</organism>
<gene>
    <name evidence="2" type="ORF">H4687_005657</name>
</gene>
<evidence type="ECO:0008006" key="4">
    <source>
        <dbReference type="Google" id="ProtNLM"/>
    </source>
</evidence>
<proteinExistence type="predicted"/>
<keyword evidence="1" id="KW-0732">Signal</keyword>
<protein>
    <recommendedName>
        <fullName evidence="4">Secreted protein</fullName>
    </recommendedName>
</protein>
<dbReference type="RefSeq" id="WP_225966850.1">
    <property type="nucleotide sequence ID" value="NZ_JADBGF010000001.1"/>
</dbReference>
<name>A0A8I0TVM6_9ACTN</name>
<sequence length="123" mass="12379">MRTRSSGSRRAAAVGPVLAVAFGTGMSGATAASASAAGDEAVVSCLRGYVCLQPLLGAQPVMVREGDRATYSPALRVTAVVNATNTPYCVGGTLSYPLGPGQTQSYDHGVNQLSPASGSFCPL</sequence>
<dbReference type="Proteomes" id="UP000629287">
    <property type="component" value="Unassembled WGS sequence"/>
</dbReference>
<accession>A0A8I0TVM6</accession>
<reference evidence="2 3" key="1">
    <citation type="submission" date="2020-10" db="EMBL/GenBank/DDBJ databases">
        <title>Sequencing the genomes of 1000 actinobacteria strains.</title>
        <authorList>
            <person name="Klenk H.-P."/>
        </authorList>
    </citation>
    <scope>NUCLEOTIDE SEQUENCE [LARGE SCALE GENOMIC DNA]</scope>
    <source>
        <strain evidence="2 3">DSM 41803</strain>
    </source>
</reference>
<feature type="chain" id="PRO_5034226440" description="Secreted protein" evidence="1">
    <location>
        <begin position="32"/>
        <end position="123"/>
    </location>
</feature>
<evidence type="ECO:0000313" key="2">
    <source>
        <dbReference type="EMBL" id="MBE1599528.1"/>
    </source>
</evidence>
<dbReference type="AlphaFoldDB" id="A0A8I0TVM6"/>
<evidence type="ECO:0000313" key="3">
    <source>
        <dbReference type="Proteomes" id="UP000629287"/>
    </source>
</evidence>
<keyword evidence="3" id="KW-1185">Reference proteome</keyword>
<evidence type="ECO:0000256" key="1">
    <source>
        <dbReference type="SAM" id="SignalP"/>
    </source>
</evidence>
<comment type="caution">
    <text evidence="2">The sequence shown here is derived from an EMBL/GenBank/DDBJ whole genome shotgun (WGS) entry which is preliminary data.</text>
</comment>
<feature type="signal peptide" evidence="1">
    <location>
        <begin position="1"/>
        <end position="31"/>
    </location>
</feature>